<dbReference type="Gene3D" id="3.30.530.20">
    <property type="match status" value="1"/>
</dbReference>
<feature type="domain" description="Coenzyme Q-binding protein COQ10 START" evidence="3">
    <location>
        <begin position="10"/>
        <end position="134"/>
    </location>
</feature>
<dbReference type="KEGG" id="halc:EY643_14490"/>
<dbReference type="InterPro" id="IPR005031">
    <property type="entry name" value="COQ10_START"/>
</dbReference>
<evidence type="ECO:0000259" key="3">
    <source>
        <dbReference type="Pfam" id="PF03364"/>
    </source>
</evidence>
<dbReference type="PANTHER" id="PTHR12901:SF10">
    <property type="entry name" value="COENZYME Q-BINDING PROTEIN COQ10, MITOCHONDRIAL"/>
    <property type="match status" value="1"/>
</dbReference>
<proteinExistence type="inferred from homology"/>
<reference evidence="4 5" key="1">
    <citation type="submission" date="2019-02" db="EMBL/GenBank/DDBJ databases">
        <authorList>
            <person name="Li S.-H."/>
        </authorList>
    </citation>
    <scope>NUCLEOTIDE SEQUENCE [LARGE SCALE GENOMIC DNA]</scope>
    <source>
        <strain evidence="4 5">IMCC14385</strain>
    </source>
</reference>
<evidence type="ECO:0000256" key="1">
    <source>
        <dbReference type="ARBA" id="ARBA00008918"/>
    </source>
</evidence>
<dbReference type="GO" id="GO:0048039">
    <property type="term" value="F:ubiquinone binding"/>
    <property type="evidence" value="ECO:0007669"/>
    <property type="project" value="InterPro"/>
</dbReference>
<dbReference type="EMBL" id="CP036422">
    <property type="protein sequence ID" value="QFU76765.1"/>
    <property type="molecule type" value="Genomic_DNA"/>
</dbReference>
<dbReference type="CDD" id="cd07813">
    <property type="entry name" value="COQ10p_like"/>
    <property type="match status" value="1"/>
</dbReference>
<keyword evidence="5" id="KW-1185">Reference proteome</keyword>
<sequence>MTNIQRSALLPYKPKQMFDLVNDIEAYPRYMEGCVGAEVLHRADDIVEARLDLAKGGIKQSFSTRNRVVDSRHIALELVDGPFNQFEGSWEFLPLGEKACKVSLELSFKVNNAVLGAAAAKLFDSVTINLVSAVEKRAKQLYG</sequence>
<organism evidence="4 5">
    <name type="scientific">Halioglobus maricola</name>
    <dbReference type="NCBI Taxonomy" id="2601894"/>
    <lineage>
        <taxon>Bacteria</taxon>
        <taxon>Pseudomonadati</taxon>
        <taxon>Pseudomonadota</taxon>
        <taxon>Gammaproteobacteria</taxon>
        <taxon>Cellvibrionales</taxon>
        <taxon>Halieaceae</taxon>
        <taxon>Halioglobus</taxon>
    </lineage>
</organism>
<dbReference type="Pfam" id="PF03364">
    <property type="entry name" value="Polyketide_cyc"/>
    <property type="match status" value="1"/>
</dbReference>
<dbReference type="OrthoDB" id="9804759at2"/>
<protein>
    <submittedName>
        <fullName evidence="4">Type II toxin-antitoxin system RatA family toxin</fullName>
    </submittedName>
</protein>
<keyword evidence="2" id="KW-1277">Toxin-antitoxin system</keyword>
<dbReference type="InterPro" id="IPR044996">
    <property type="entry name" value="COQ10-like"/>
</dbReference>
<evidence type="ECO:0000313" key="5">
    <source>
        <dbReference type="Proteomes" id="UP000326287"/>
    </source>
</evidence>
<comment type="similarity">
    <text evidence="1">Belongs to the ribosome association toxin RatA family.</text>
</comment>
<evidence type="ECO:0000256" key="2">
    <source>
        <dbReference type="ARBA" id="ARBA00022649"/>
    </source>
</evidence>
<dbReference type="RefSeq" id="WP_153239907.1">
    <property type="nucleotide sequence ID" value="NZ_CP036422.1"/>
</dbReference>
<dbReference type="SUPFAM" id="SSF55961">
    <property type="entry name" value="Bet v1-like"/>
    <property type="match status" value="1"/>
</dbReference>
<accession>A0A5P9NMP3</accession>
<evidence type="ECO:0000313" key="4">
    <source>
        <dbReference type="EMBL" id="QFU76765.1"/>
    </source>
</evidence>
<dbReference type="GO" id="GO:0045333">
    <property type="term" value="P:cellular respiration"/>
    <property type="evidence" value="ECO:0007669"/>
    <property type="project" value="InterPro"/>
</dbReference>
<dbReference type="PANTHER" id="PTHR12901">
    <property type="entry name" value="SPERM PROTEIN HOMOLOG"/>
    <property type="match status" value="1"/>
</dbReference>
<name>A0A5P9NMP3_9GAMM</name>
<gene>
    <name evidence="4" type="ORF">EY643_14490</name>
</gene>
<dbReference type="AlphaFoldDB" id="A0A5P9NMP3"/>
<dbReference type="InterPro" id="IPR023393">
    <property type="entry name" value="START-like_dom_sf"/>
</dbReference>
<dbReference type="Proteomes" id="UP000326287">
    <property type="component" value="Chromosome"/>
</dbReference>